<organism evidence="1 2">
    <name type="scientific">Thalassobaculum litoreum DSM 18839</name>
    <dbReference type="NCBI Taxonomy" id="1123362"/>
    <lineage>
        <taxon>Bacteria</taxon>
        <taxon>Pseudomonadati</taxon>
        <taxon>Pseudomonadota</taxon>
        <taxon>Alphaproteobacteria</taxon>
        <taxon>Rhodospirillales</taxon>
        <taxon>Thalassobaculaceae</taxon>
        <taxon>Thalassobaculum</taxon>
    </lineage>
</organism>
<dbReference type="EMBL" id="FNBW01000021">
    <property type="protein sequence ID" value="SDG54424.1"/>
    <property type="molecule type" value="Genomic_DNA"/>
</dbReference>
<gene>
    <name evidence="1" type="ORF">SAMN05660686_04790</name>
</gene>
<proteinExistence type="predicted"/>
<comment type="caution">
    <text evidence="1">The sequence shown here is derived from an EMBL/GenBank/DDBJ whole genome shotgun (WGS) entry which is preliminary data.</text>
</comment>
<protein>
    <submittedName>
        <fullName evidence="1">Uncharacterized protein</fullName>
    </submittedName>
</protein>
<name>A0A8G2BMG8_9PROT</name>
<dbReference type="Proteomes" id="UP000198615">
    <property type="component" value="Unassembled WGS sequence"/>
</dbReference>
<evidence type="ECO:0000313" key="2">
    <source>
        <dbReference type="Proteomes" id="UP000198615"/>
    </source>
</evidence>
<dbReference type="AlphaFoldDB" id="A0A8G2BMG8"/>
<reference evidence="1 2" key="1">
    <citation type="submission" date="2016-10" db="EMBL/GenBank/DDBJ databases">
        <authorList>
            <person name="Varghese N."/>
            <person name="Submissions S."/>
        </authorList>
    </citation>
    <scope>NUCLEOTIDE SEQUENCE [LARGE SCALE GENOMIC DNA]</scope>
    <source>
        <strain evidence="1 2">DSM 18839</strain>
    </source>
</reference>
<keyword evidence="2" id="KW-1185">Reference proteome</keyword>
<dbReference type="OrthoDB" id="7365525at2"/>
<dbReference type="RefSeq" id="WP_028793060.1">
    <property type="nucleotide sequence ID" value="NZ_FNBW01000021.1"/>
</dbReference>
<sequence>MSWKLELVEVGPTSGSRRLEVGWLGEIHAPASVDDIGLNHAMAHQLLADLQRAVVELQEARLREYVDGQSAYLVDYAQRQRAGKPVGTSISEGLANALVNRRMNKLQQMRWSAAGAHAVVTMRLNAMNAATRRGVVATAATA</sequence>
<evidence type="ECO:0000313" key="1">
    <source>
        <dbReference type="EMBL" id="SDG54424.1"/>
    </source>
</evidence>
<accession>A0A8G2BMG8</accession>